<evidence type="ECO:0000313" key="2">
    <source>
        <dbReference type="EMBL" id="CDJ41358.1"/>
    </source>
</evidence>
<gene>
    <name evidence="2" type="ORF">ETH_00007325</name>
</gene>
<organism evidence="2 3">
    <name type="scientific">Eimeria tenella</name>
    <name type="common">Coccidian parasite</name>
    <dbReference type="NCBI Taxonomy" id="5802"/>
    <lineage>
        <taxon>Eukaryota</taxon>
        <taxon>Sar</taxon>
        <taxon>Alveolata</taxon>
        <taxon>Apicomplexa</taxon>
        <taxon>Conoidasida</taxon>
        <taxon>Coccidia</taxon>
        <taxon>Eucoccidiorida</taxon>
        <taxon>Eimeriorina</taxon>
        <taxon>Eimeriidae</taxon>
        <taxon>Eimeria</taxon>
    </lineage>
</organism>
<dbReference type="Proteomes" id="UP000030747">
    <property type="component" value="Unassembled WGS sequence"/>
</dbReference>
<protein>
    <submittedName>
        <fullName evidence="2">Uncharacterized protein</fullName>
    </submittedName>
</protein>
<name>U6KWQ1_EIMTE</name>
<evidence type="ECO:0000313" key="3">
    <source>
        <dbReference type="Proteomes" id="UP000030747"/>
    </source>
</evidence>
<evidence type="ECO:0000256" key="1">
    <source>
        <dbReference type="SAM" id="MobiDB-lite"/>
    </source>
</evidence>
<feature type="compositionally biased region" description="Low complexity" evidence="1">
    <location>
        <begin position="234"/>
        <end position="258"/>
    </location>
</feature>
<keyword evidence="3" id="KW-1185">Reference proteome</keyword>
<reference evidence="2" key="1">
    <citation type="submission" date="2013-10" db="EMBL/GenBank/DDBJ databases">
        <title>Genomic analysis of the causative agents of coccidiosis in chickens.</title>
        <authorList>
            <person name="Reid A.J."/>
            <person name="Blake D."/>
            <person name="Billington K."/>
            <person name="Browne H."/>
            <person name="Dunn M."/>
            <person name="Hung S."/>
            <person name="Kawahara F."/>
            <person name="Miranda-Saavedra D."/>
            <person name="Mourier T."/>
            <person name="Nagra H."/>
            <person name="Otto T.D."/>
            <person name="Rawlings N."/>
            <person name="Sanchez A."/>
            <person name="Sanders M."/>
            <person name="Subramaniam C."/>
            <person name="Tay Y."/>
            <person name="Dear P."/>
            <person name="Doerig C."/>
            <person name="Gruber A."/>
            <person name="Parkinson J."/>
            <person name="Shirley M."/>
            <person name="Wan K.L."/>
            <person name="Berriman M."/>
            <person name="Tomley F."/>
            <person name="Pain A."/>
        </authorList>
    </citation>
    <scope>NUCLEOTIDE SEQUENCE [LARGE SCALE GENOMIC DNA]</scope>
    <source>
        <strain evidence="2">Houghton</strain>
    </source>
</reference>
<proteinExistence type="predicted"/>
<sequence length="258" mass="28910">MLTHTSRTLTFEISLWFASKTLAKPTSTTRLPSQSSIAKAYRFRRLCLCDLSPPNRSKPKQPQRGLDIFFATSASTSMLLLFHRLMLPINTPSSSPPRSSVLPANVQYMPITNTTFILATSSSAALPQKHHMRRKAGQTKQLKRVMQAQSRRTHFTPVAAQAHHPRKTCCAKARYSQVHVMSCPSTILKCQQLRAASQFLHSFIPERLHRETRVSICRHIRCSSRRCTAVKSQTTLTKDPSSSTTPSRTLPSATQIAP</sequence>
<dbReference type="AlphaFoldDB" id="U6KWQ1"/>
<feature type="region of interest" description="Disordered" evidence="1">
    <location>
        <begin position="233"/>
        <end position="258"/>
    </location>
</feature>
<dbReference type="RefSeq" id="XP_013232108.1">
    <property type="nucleotide sequence ID" value="XM_013376654.1"/>
</dbReference>
<reference evidence="2" key="2">
    <citation type="submission" date="2013-10" db="EMBL/GenBank/DDBJ databases">
        <authorList>
            <person name="Aslett M."/>
        </authorList>
    </citation>
    <scope>NUCLEOTIDE SEQUENCE [LARGE SCALE GENOMIC DNA]</scope>
    <source>
        <strain evidence="2">Houghton</strain>
    </source>
</reference>
<dbReference type="GeneID" id="25250667"/>
<accession>U6KWQ1</accession>
<dbReference type="VEuPathDB" id="ToxoDB:ETH_00023450"/>
<dbReference type="EMBL" id="HG675611">
    <property type="protein sequence ID" value="CDJ41358.1"/>
    <property type="molecule type" value="Genomic_DNA"/>
</dbReference>